<dbReference type="AlphaFoldDB" id="A0A8H5SQM5"/>
<keyword evidence="3" id="KW-1185">Reference proteome</keyword>
<evidence type="ECO:0000256" key="1">
    <source>
        <dbReference type="SAM" id="Phobius"/>
    </source>
</evidence>
<dbReference type="Proteomes" id="UP000567885">
    <property type="component" value="Unassembled WGS sequence"/>
</dbReference>
<evidence type="ECO:0000313" key="2">
    <source>
        <dbReference type="EMBL" id="KAF5658030.1"/>
    </source>
</evidence>
<dbReference type="GO" id="GO:0005783">
    <property type="term" value="C:endoplasmic reticulum"/>
    <property type="evidence" value="ECO:0007669"/>
    <property type="project" value="TreeGrafter"/>
</dbReference>
<dbReference type="Gene3D" id="3.40.50.12780">
    <property type="entry name" value="N-terminal domain of ligase-like"/>
    <property type="match status" value="1"/>
</dbReference>
<keyword evidence="2" id="KW-0436">Ligase</keyword>
<proteinExistence type="predicted"/>
<accession>A0A8H5SQM5</accession>
<keyword evidence="1" id="KW-0472">Membrane</keyword>
<dbReference type="OrthoDB" id="4138492at2759"/>
<name>A0A8H5SQM5_FUSHE</name>
<feature type="transmembrane region" description="Helical" evidence="1">
    <location>
        <begin position="20"/>
        <end position="38"/>
    </location>
</feature>
<keyword evidence="1" id="KW-0812">Transmembrane</keyword>
<dbReference type="GO" id="GO:0004467">
    <property type="term" value="F:long-chain fatty acid-CoA ligase activity"/>
    <property type="evidence" value="ECO:0007669"/>
    <property type="project" value="TreeGrafter"/>
</dbReference>
<dbReference type="EMBL" id="JAAGWQ010000258">
    <property type="protein sequence ID" value="KAF5658030.1"/>
    <property type="molecule type" value="Genomic_DNA"/>
</dbReference>
<protein>
    <submittedName>
        <fullName evidence="2">Amp-dependent synthetase ligase</fullName>
    </submittedName>
</protein>
<dbReference type="SUPFAM" id="SSF56801">
    <property type="entry name" value="Acetyl-CoA synthetase-like"/>
    <property type="match status" value="1"/>
</dbReference>
<comment type="caution">
    <text evidence="2">The sequence shown here is derived from an EMBL/GenBank/DDBJ whole genome shotgun (WGS) entry which is preliminary data.</text>
</comment>
<evidence type="ECO:0000313" key="3">
    <source>
        <dbReference type="Proteomes" id="UP000567885"/>
    </source>
</evidence>
<keyword evidence="1" id="KW-1133">Transmembrane helix</keyword>
<dbReference type="PANTHER" id="PTHR43272">
    <property type="entry name" value="LONG-CHAIN-FATTY-ACID--COA LIGASE"/>
    <property type="match status" value="1"/>
</dbReference>
<sequence>MGVFDSLDAGVTNLFGQWNVYSTSLITLLLVIVSYRIIATRDPDVHPMLLARQAVPSSVRNEGESPVYRSQAAPHGMPLNTGLNVKDAGASKWSRGRNGDLRDVWRKAAEGGEDGAKGRILTVLGSRNVVDHKLDDITRQINLIGRHIAEAGGIRVAVYLPNSIELLATLFACSFYPNLTAILIPFDVSNDELVTMLRRSTADTLVTAPGAFPFDAVIQAYPSLRQLIWVTDEGSNHMDWNEVPEGSGGNINVATWQDIICDSPAHAASELPAVDLEKTPSDVVTFWQAKPGELEEMVRFSQANLVSAISAQLAAIPTKERINSSDLFLPADSLTNVYTLVLTLGALYSNASVALNSVAGKSPDLVLATQGVAPTVLVASPETLLKTHAESTSKLGSALASASHVMSTRSLALEGVHSTSNFLSGFSSSASPSFGTTPGKLRLVLVAERAGSDSPVLSANVLSDLRVFTRARVVYALTAAKVAGAISQTAFYDYRLPTDSKTHFGPPLTSVEVFLKDAGAHKTTDDNIEGQIVVKGPCVAGGEVNIGKIGKIRHDNTLAYV</sequence>
<dbReference type="GO" id="GO:0016020">
    <property type="term" value="C:membrane"/>
    <property type="evidence" value="ECO:0007669"/>
    <property type="project" value="TreeGrafter"/>
</dbReference>
<dbReference type="InterPro" id="IPR042099">
    <property type="entry name" value="ANL_N_sf"/>
</dbReference>
<organism evidence="2 3">
    <name type="scientific">Fusarium heterosporum</name>
    <dbReference type="NCBI Taxonomy" id="42747"/>
    <lineage>
        <taxon>Eukaryota</taxon>
        <taxon>Fungi</taxon>
        <taxon>Dikarya</taxon>
        <taxon>Ascomycota</taxon>
        <taxon>Pezizomycotina</taxon>
        <taxon>Sordariomycetes</taxon>
        <taxon>Hypocreomycetidae</taxon>
        <taxon>Hypocreales</taxon>
        <taxon>Nectriaceae</taxon>
        <taxon>Fusarium</taxon>
        <taxon>Fusarium heterosporum species complex</taxon>
    </lineage>
</organism>
<dbReference type="PANTHER" id="PTHR43272:SF11">
    <property type="entry name" value="AMP-DEPENDENT SYNTHETASE_LIGASE DOMAIN-CONTAINING PROTEIN"/>
    <property type="match status" value="1"/>
</dbReference>
<reference evidence="2 3" key="1">
    <citation type="submission" date="2020-05" db="EMBL/GenBank/DDBJ databases">
        <title>Identification and distribution of gene clusters putatively required for synthesis of sphingolipid metabolism inhibitors in phylogenetically diverse species of the filamentous fungus Fusarium.</title>
        <authorList>
            <person name="Kim H.-S."/>
            <person name="Busman M."/>
            <person name="Brown D.W."/>
            <person name="Divon H."/>
            <person name="Uhlig S."/>
            <person name="Proctor R.H."/>
        </authorList>
    </citation>
    <scope>NUCLEOTIDE SEQUENCE [LARGE SCALE GENOMIC DNA]</scope>
    <source>
        <strain evidence="2 3">NRRL 20693</strain>
    </source>
</reference>
<gene>
    <name evidence="2" type="ORF">FHETE_10099</name>
</gene>